<dbReference type="Gene3D" id="1.10.443.10">
    <property type="entry name" value="Intergrase catalytic core"/>
    <property type="match status" value="1"/>
</dbReference>
<comment type="caution">
    <text evidence="3">The sequence shown here is derived from an EMBL/GenBank/DDBJ whole genome shotgun (WGS) entry which is preliminary data.</text>
</comment>
<dbReference type="PANTHER" id="PTHR30349:SF64">
    <property type="entry name" value="PROPHAGE INTEGRASE INTD-RELATED"/>
    <property type="match status" value="1"/>
</dbReference>
<accession>X1TN05</accession>
<name>X1TN05_9ZZZZ</name>
<sequence length="88" mass="10227">MNRSSVQGALIRALKKAGVNKKISVHTLRHCYATHLLEQGVNIRVIQRYMGHRSLETTMRYLHLTRKGKEDAYEIIDSFMTGFTYDRT</sequence>
<keyword evidence="1" id="KW-0233">DNA recombination</keyword>
<feature type="domain" description="Tyr recombinase" evidence="2">
    <location>
        <begin position="1"/>
        <end position="74"/>
    </location>
</feature>
<dbReference type="GO" id="GO:0003677">
    <property type="term" value="F:DNA binding"/>
    <property type="evidence" value="ECO:0007669"/>
    <property type="project" value="InterPro"/>
</dbReference>
<dbReference type="AlphaFoldDB" id="X1TN05"/>
<dbReference type="InterPro" id="IPR011010">
    <property type="entry name" value="DNA_brk_join_enz"/>
</dbReference>
<evidence type="ECO:0000259" key="2">
    <source>
        <dbReference type="PROSITE" id="PS51898"/>
    </source>
</evidence>
<dbReference type="SUPFAM" id="SSF56349">
    <property type="entry name" value="DNA breaking-rejoining enzymes"/>
    <property type="match status" value="1"/>
</dbReference>
<dbReference type="InterPro" id="IPR013762">
    <property type="entry name" value="Integrase-like_cat_sf"/>
</dbReference>
<dbReference type="Pfam" id="PF00589">
    <property type="entry name" value="Phage_integrase"/>
    <property type="match status" value="1"/>
</dbReference>
<evidence type="ECO:0000256" key="1">
    <source>
        <dbReference type="ARBA" id="ARBA00023172"/>
    </source>
</evidence>
<organism evidence="3">
    <name type="scientific">marine sediment metagenome</name>
    <dbReference type="NCBI Taxonomy" id="412755"/>
    <lineage>
        <taxon>unclassified sequences</taxon>
        <taxon>metagenomes</taxon>
        <taxon>ecological metagenomes</taxon>
    </lineage>
</organism>
<dbReference type="EMBL" id="BARW01030501">
    <property type="protein sequence ID" value="GAJ06624.1"/>
    <property type="molecule type" value="Genomic_DNA"/>
</dbReference>
<dbReference type="PROSITE" id="PS51898">
    <property type="entry name" value="TYR_RECOMBINASE"/>
    <property type="match status" value="1"/>
</dbReference>
<proteinExistence type="predicted"/>
<protein>
    <recommendedName>
        <fullName evidence="2">Tyr recombinase domain-containing protein</fullName>
    </recommendedName>
</protein>
<dbReference type="GO" id="GO:0015074">
    <property type="term" value="P:DNA integration"/>
    <property type="evidence" value="ECO:0007669"/>
    <property type="project" value="InterPro"/>
</dbReference>
<dbReference type="InterPro" id="IPR050090">
    <property type="entry name" value="Tyrosine_recombinase_XerCD"/>
</dbReference>
<gene>
    <name evidence="3" type="ORF">S12H4_48748</name>
</gene>
<reference evidence="3" key="1">
    <citation type="journal article" date="2014" name="Front. Microbiol.">
        <title>High frequency of phylogenetically diverse reductive dehalogenase-homologous genes in deep subseafloor sedimentary metagenomes.</title>
        <authorList>
            <person name="Kawai M."/>
            <person name="Futagami T."/>
            <person name="Toyoda A."/>
            <person name="Takaki Y."/>
            <person name="Nishi S."/>
            <person name="Hori S."/>
            <person name="Arai W."/>
            <person name="Tsubouchi T."/>
            <person name="Morono Y."/>
            <person name="Uchiyama I."/>
            <person name="Ito T."/>
            <person name="Fujiyama A."/>
            <person name="Inagaki F."/>
            <person name="Takami H."/>
        </authorList>
    </citation>
    <scope>NUCLEOTIDE SEQUENCE</scope>
    <source>
        <strain evidence="3">Expedition CK06-06</strain>
    </source>
</reference>
<evidence type="ECO:0000313" key="3">
    <source>
        <dbReference type="EMBL" id="GAJ06624.1"/>
    </source>
</evidence>
<dbReference type="GO" id="GO:0006310">
    <property type="term" value="P:DNA recombination"/>
    <property type="evidence" value="ECO:0007669"/>
    <property type="project" value="UniProtKB-KW"/>
</dbReference>
<dbReference type="PANTHER" id="PTHR30349">
    <property type="entry name" value="PHAGE INTEGRASE-RELATED"/>
    <property type="match status" value="1"/>
</dbReference>
<dbReference type="InterPro" id="IPR002104">
    <property type="entry name" value="Integrase_catalytic"/>
</dbReference>